<accession>A0A150XDC5</accession>
<keyword evidence="3" id="KW-1185">Reference proteome</keyword>
<name>A0A150XDC5_9BACT</name>
<dbReference type="EMBL" id="LRDB01000023">
    <property type="protein sequence ID" value="KYG76727.1"/>
    <property type="molecule type" value="Genomic_DNA"/>
</dbReference>
<organism evidence="2 3">
    <name type="scientific">Roseivirga echinicomitans</name>
    <dbReference type="NCBI Taxonomy" id="296218"/>
    <lineage>
        <taxon>Bacteria</taxon>
        <taxon>Pseudomonadati</taxon>
        <taxon>Bacteroidota</taxon>
        <taxon>Cytophagia</taxon>
        <taxon>Cytophagales</taxon>
        <taxon>Roseivirgaceae</taxon>
        <taxon>Roseivirga</taxon>
    </lineage>
</organism>
<evidence type="ECO:0000313" key="3">
    <source>
        <dbReference type="Proteomes" id="UP000075615"/>
    </source>
</evidence>
<comment type="caution">
    <text evidence="2">The sequence shown here is derived from an EMBL/GenBank/DDBJ whole genome shotgun (WGS) entry which is preliminary data.</text>
</comment>
<keyword evidence="1" id="KW-0175">Coiled coil</keyword>
<feature type="coiled-coil region" evidence="1">
    <location>
        <begin position="133"/>
        <end position="160"/>
    </location>
</feature>
<gene>
    <name evidence="2" type="ORF">AWN68_06790</name>
</gene>
<evidence type="ECO:0000256" key="1">
    <source>
        <dbReference type="SAM" id="Coils"/>
    </source>
</evidence>
<proteinExistence type="predicted"/>
<dbReference type="STRING" id="296218.AWN68_06790"/>
<evidence type="ECO:0008006" key="4">
    <source>
        <dbReference type="Google" id="ProtNLM"/>
    </source>
</evidence>
<dbReference type="InterPro" id="IPR021457">
    <property type="entry name" value="DUF3108"/>
</dbReference>
<reference evidence="2 3" key="1">
    <citation type="submission" date="2016-01" db="EMBL/GenBank/DDBJ databases">
        <title>Genome sequencing of Roseivirga echinicomitans KMM 6058.</title>
        <authorList>
            <person name="Selvaratnam C."/>
            <person name="Thevarajoo S."/>
            <person name="Goh K.M."/>
            <person name="Ee R."/>
            <person name="Chan K.-G."/>
            <person name="Chong C.S."/>
        </authorList>
    </citation>
    <scope>NUCLEOTIDE SEQUENCE [LARGE SCALE GENOMIC DNA]</scope>
    <source>
        <strain evidence="2 3">KMM 6058</strain>
    </source>
</reference>
<dbReference type="AlphaFoldDB" id="A0A150XDC5"/>
<dbReference type="Proteomes" id="UP000075615">
    <property type="component" value="Unassembled WGS sequence"/>
</dbReference>
<evidence type="ECO:0000313" key="2">
    <source>
        <dbReference type="EMBL" id="KYG76727.1"/>
    </source>
</evidence>
<protein>
    <recommendedName>
        <fullName evidence="4">ATP-dependent exodnase (Exonuclease V) alpha subunit-helicase superfamily I member</fullName>
    </recommendedName>
</protein>
<dbReference type="Pfam" id="PF11306">
    <property type="entry name" value="DUF3108"/>
    <property type="match status" value="1"/>
</dbReference>
<sequence length="280" mass="32576">MAFVKGSIKNGMKHLLLIFFLTTLSLEMTAQGYLLAKERPFNPGEEIELKATVGFIKAAEAQLKISDIIYTMKGRPTFKIDVFANTSGLFDFFSPVRDNWGTYFDTTRNVPHQFYRFISEGRFRKNEILYFDQSDKRVTVAKLEKENRQLKEKIEHDMTTNEMQDMVSGYYYLRMIDFDKIKVGEIITINTFFDDKEKPFSIKFMGREVVKTKLGKVNALILVPIMKKDGLFEEDNTLKVWLSDDLNKIPLKFQAKIFVGYLEVDVKSVKNLRHPLSIVQ</sequence>